<dbReference type="InterPro" id="IPR050309">
    <property type="entry name" value="Type-B_Carboxylest/Lipase"/>
</dbReference>
<gene>
    <name evidence="8" type="ORF">OBRU01_16225</name>
</gene>
<evidence type="ECO:0000259" key="7">
    <source>
        <dbReference type="Pfam" id="PF00135"/>
    </source>
</evidence>
<feature type="non-terminal residue" evidence="8">
    <location>
        <position position="512"/>
    </location>
</feature>
<dbReference type="PROSITE" id="PS00122">
    <property type="entry name" value="CARBOXYLESTERASE_B_1"/>
    <property type="match status" value="1"/>
</dbReference>
<evidence type="ECO:0000256" key="3">
    <source>
        <dbReference type="ARBA" id="ARBA00022801"/>
    </source>
</evidence>
<dbReference type="Pfam" id="PF00135">
    <property type="entry name" value="COesterase"/>
    <property type="match status" value="1"/>
</dbReference>
<dbReference type="AlphaFoldDB" id="A0A0L7L456"/>
<reference evidence="8 9" key="1">
    <citation type="journal article" date="2015" name="Genome Biol. Evol.">
        <title>The genome of winter moth (Operophtera brumata) provides a genomic perspective on sexual dimorphism and phenology.</title>
        <authorList>
            <person name="Derks M.F."/>
            <person name="Smit S."/>
            <person name="Salis L."/>
            <person name="Schijlen E."/>
            <person name="Bossers A."/>
            <person name="Mateman C."/>
            <person name="Pijl A.S."/>
            <person name="de Ridder D."/>
            <person name="Groenen M.A."/>
            <person name="Visser M.E."/>
            <person name="Megens H.J."/>
        </authorList>
    </citation>
    <scope>NUCLEOTIDE SEQUENCE [LARGE SCALE GENOMIC DNA]</scope>
    <source>
        <strain evidence="8">WM2013NL</strain>
        <tissue evidence="8">Head and thorax</tissue>
    </source>
</reference>
<comment type="similarity">
    <text evidence="1 6">Belongs to the type-B carboxylesterase/lipase family.</text>
</comment>
<dbReference type="InterPro" id="IPR002018">
    <property type="entry name" value="CarbesteraseB"/>
</dbReference>
<evidence type="ECO:0000256" key="1">
    <source>
        <dbReference type="ARBA" id="ARBA00005964"/>
    </source>
</evidence>
<keyword evidence="4" id="KW-1015">Disulfide bond</keyword>
<keyword evidence="9" id="KW-1185">Reference proteome</keyword>
<name>A0A0L7L456_OPEBR</name>
<dbReference type="ESTHER" id="9neop-a0a0l7l456">
    <property type="family name" value="Carb_B_Arthropoda"/>
</dbReference>
<evidence type="ECO:0000313" key="8">
    <source>
        <dbReference type="EMBL" id="KOB70074.1"/>
    </source>
</evidence>
<dbReference type="Gene3D" id="3.40.50.1820">
    <property type="entry name" value="alpha/beta hydrolase"/>
    <property type="match status" value="1"/>
</dbReference>
<dbReference type="SUPFAM" id="SSF53474">
    <property type="entry name" value="alpha/beta-Hydrolases"/>
    <property type="match status" value="1"/>
</dbReference>
<accession>A0A0L7L456</accession>
<dbReference type="Proteomes" id="UP000037510">
    <property type="component" value="Unassembled WGS sequence"/>
</dbReference>
<keyword evidence="3 6" id="KW-0378">Hydrolase</keyword>
<protein>
    <recommendedName>
        <fullName evidence="6">Carboxylic ester hydrolase</fullName>
        <ecNumber evidence="6">3.1.1.-</ecNumber>
    </recommendedName>
</protein>
<dbReference type="InterPro" id="IPR019819">
    <property type="entry name" value="Carboxylesterase_B_CS"/>
</dbReference>
<dbReference type="PANTHER" id="PTHR11559">
    <property type="entry name" value="CARBOXYLESTERASE"/>
    <property type="match status" value="1"/>
</dbReference>
<comment type="caution">
    <text evidence="8">The sequence shown here is derived from an EMBL/GenBank/DDBJ whole genome shotgun (WGS) entry which is preliminary data.</text>
</comment>
<evidence type="ECO:0000313" key="9">
    <source>
        <dbReference type="Proteomes" id="UP000037510"/>
    </source>
</evidence>
<dbReference type="InterPro" id="IPR029058">
    <property type="entry name" value="AB_hydrolase_fold"/>
</dbReference>
<feature type="non-terminal residue" evidence="8">
    <location>
        <position position="1"/>
    </location>
</feature>
<keyword evidence="2" id="KW-0719">Serine esterase</keyword>
<proteinExistence type="inferred from homology"/>
<sequence>HDFLDKQAVHGSEDCLYLNVYTPDLNPENLLPVMFWIHGGAFVSGSGNDDMYGPEFLVRHGVLLVTINYRLETFGFLCLDTPEIPGNAGMKDQVAALRWVNRNISQFGGNPENVTIFGESAGGASVGYHLVSPMTKGLFKRAIAQSGISACWWSYCATPKEKALALARKLGCYSEDDKVLYEFFKNQPSDTLINVKAPITLAQSIKTCYEPPFAIVNEKDFGGERYFYGECTHSNLASNIHEDVEVFTGYTTDDGLICMGIGSQLETKLLQMNTYYEEFVPKWIEMTCPILQQLDVGKKLKKLYFSEERIEASDWEQLVKFYSANYFLYDITQWINTIAGLNKNKVYLYMFSCVSDRNVQAKYVGLESLVKDKPVVCHGDDLMYLFNAKEICEKVDSTSNSFHLIDKVTKLWTNIAKYGNPTPDDSFGVKWSPYTLETQEYLDIGNELKVQADPNKEEMEFWEEIFKTYAPDFVFVLNGNNPNGFSVTSDDITYEIFGKGISETELNSFELQ</sequence>
<dbReference type="EMBL" id="JTDY01003146">
    <property type="protein sequence ID" value="KOB70074.1"/>
    <property type="molecule type" value="Genomic_DNA"/>
</dbReference>
<dbReference type="PROSITE" id="PS00941">
    <property type="entry name" value="CARBOXYLESTERASE_B_2"/>
    <property type="match status" value="1"/>
</dbReference>
<organism evidence="8 9">
    <name type="scientific">Operophtera brumata</name>
    <name type="common">Winter moth</name>
    <name type="synonym">Phalaena brumata</name>
    <dbReference type="NCBI Taxonomy" id="104452"/>
    <lineage>
        <taxon>Eukaryota</taxon>
        <taxon>Metazoa</taxon>
        <taxon>Ecdysozoa</taxon>
        <taxon>Arthropoda</taxon>
        <taxon>Hexapoda</taxon>
        <taxon>Insecta</taxon>
        <taxon>Pterygota</taxon>
        <taxon>Neoptera</taxon>
        <taxon>Endopterygota</taxon>
        <taxon>Lepidoptera</taxon>
        <taxon>Glossata</taxon>
        <taxon>Ditrysia</taxon>
        <taxon>Geometroidea</taxon>
        <taxon>Geometridae</taxon>
        <taxon>Larentiinae</taxon>
        <taxon>Operophtera</taxon>
    </lineage>
</organism>
<dbReference type="EC" id="3.1.1.-" evidence="6"/>
<dbReference type="STRING" id="104452.A0A0L7L456"/>
<feature type="domain" description="Carboxylesterase type B" evidence="7">
    <location>
        <begin position="7"/>
        <end position="462"/>
    </location>
</feature>
<dbReference type="GO" id="GO:0052689">
    <property type="term" value="F:carboxylic ester hydrolase activity"/>
    <property type="evidence" value="ECO:0007669"/>
    <property type="project" value="UniProtKB-KW"/>
</dbReference>
<evidence type="ECO:0000256" key="5">
    <source>
        <dbReference type="ARBA" id="ARBA00023180"/>
    </source>
</evidence>
<evidence type="ECO:0000256" key="4">
    <source>
        <dbReference type="ARBA" id="ARBA00023157"/>
    </source>
</evidence>
<keyword evidence="5" id="KW-0325">Glycoprotein</keyword>
<dbReference type="InterPro" id="IPR019826">
    <property type="entry name" value="Carboxylesterase_B_AS"/>
</dbReference>
<evidence type="ECO:0000256" key="6">
    <source>
        <dbReference type="RuleBase" id="RU361235"/>
    </source>
</evidence>
<evidence type="ECO:0000256" key="2">
    <source>
        <dbReference type="ARBA" id="ARBA00022487"/>
    </source>
</evidence>